<dbReference type="SUPFAM" id="SSF47413">
    <property type="entry name" value="lambda repressor-like DNA-binding domains"/>
    <property type="match status" value="1"/>
</dbReference>
<dbReference type="SMART" id="SM00530">
    <property type="entry name" value="HTH_XRE"/>
    <property type="match status" value="1"/>
</dbReference>
<dbReference type="CDD" id="cd00093">
    <property type="entry name" value="HTH_XRE"/>
    <property type="match status" value="1"/>
</dbReference>
<name>A0A1V4B0J3_9PAST</name>
<dbReference type="InterPro" id="IPR001387">
    <property type="entry name" value="Cro/C1-type_HTH"/>
</dbReference>
<evidence type="ECO:0000259" key="1">
    <source>
        <dbReference type="PROSITE" id="PS50943"/>
    </source>
</evidence>
<evidence type="ECO:0000313" key="3">
    <source>
        <dbReference type="EMBL" id="STO68224.1"/>
    </source>
</evidence>
<evidence type="ECO:0000313" key="4">
    <source>
        <dbReference type="Proteomes" id="UP000254329"/>
    </source>
</evidence>
<dbReference type="Proteomes" id="UP000254496">
    <property type="component" value="Unassembled WGS sequence"/>
</dbReference>
<organism evidence="2 4">
    <name type="scientific">Canicola haemoglobinophilus</name>
    <dbReference type="NCBI Taxonomy" id="733"/>
    <lineage>
        <taxon>Bacteria</taxon>
        <taxon>Pseudomonadati</taxon>
        <taxon>Pseudomonadota</taxon>
        <taxon>Gammaproteobacteria</taxon>
        <taxon>Pasteurellales</taxon>
        <taxon>Pasteurellaceae</taxon>
        <taxon>Canicola</taxon>
    </lineage>
</organism>
<proteinExistence type="predicted"/>
<evidence type="ECO:0000313" key="5">
    <source>
        <dbReference type="Proteomes" id="UP000254496"/>
    </source>
</evidence>
<dbReference type="STRING" id="733.B0186_06580"/>
<dbReference type="Proteomes" id="UP000254329">
    <property type="component" value="Unassembled WGS sequence"/>
</dbReference>
<evidence type="ECO:0000313" key="2">
    <source>
        <dbReference type="EMBL" id="STO60883.1"/>
    </source>
</evidence>
<feature type="domain" description="HTH cro/C1-type" evidence="1">
    <location>
        <begin position="78"/>
        <end position="130"/>
    </location>
</feature>
<dbReference type="AlphaFoldDB" id="A0A1V4B0J3"/>
<reference evidence="4 5" key="1">
    <citation type="submission" date="2018-06" db="EMBL/GenBank/DDBJ databases">
        <authorList>
            <consortium name="Pathogen Informatics"/>
            <person name="Doyle S."/>
        </authorList>
    </citation>
    <scope>NUCLEOTIDE SEQUENCE [LARGE SCALE GENOMIC DNA]</scope>
    <source>
        <strain evidence="2 4">NCTC1659</strain>
        <strain evidence="3 5">NCTC8540</strain>
    </source>
</reference>
<dbReference type="GO" id="GO:0003677">
    <property type="term" value="F:DNA binding"/>
    <property type="evidence" value="ECO:0007669"/>
    <property type="project" value="InterPro"/>
</dbReference>
<accession>A0A1V4B0J3</accession>
<dbReference type="EMBL" id="UGHJ01000001">
    <property type="protein sequence ID" value="STO68224.1"/>
    <property type="molecule type" value="Genomic_DNA"/>
</dbReference>
<dbReference type="InterPro" id="IPR010982">
    <property type="entry name" value="Lambda_DNA-bd_dom_sf"/>
</dbReference>
<dbReference type="PROSITE" id="PS50943">
    <property type="entry name" value="HTH_CROC1"/>
    <property type="match status" value="1"/>
</dbReference>
<dbReference type="Pfam" id="PF01381">
    <property type="entry name" value="HTH_3"/>
    <property type="match status" value="1"/>
</dbReference>
<dbReference type="EMBL" id="UGHF01000001">
    <property type="protein sequence ID" value="STO60883.1"/>
    <property type="molecule type" value="Genomic_DNA"/>
</dbReference>
<sequence>MSNLQYIRDDSGKPLYVILPIAEFEKLVEVDEYGFRIEEDDSEEWQDVPYEKDDNDAVTIPFDVVKIKHENNINLLGAWRIYRGLSQQDVAAKVGITQGAISQMEQPDNKPQKKTLEKFAAIYECEVEQMY</sequence>
<protein>
    <submittedName>
        <fullName evidence="2">Transcriptional regulator</fullName>
    </submittedName>
</protein>
<dbReference type="RefSeq" id="WP_078218577.1">
    <property type="nucleotide sequence ID" value="NZ_MUXZ01000018.1"/>
</dbReference>
<gene>
    <name evidence="2" type="ORF">NCTC1659_02184</name>
    <name evidence="3" type="ORF">NCTC8540_00713</name>
</gene>
<dbReference type="Gene3D" id="1.10.260.40">
    <property type="entry name" value="lambda repressor-like DNA-binding domains"/>
    <property type="match status" value="1"/>
</dbReference>
<dbReference type="OrthoDB" id="5678898at2"/>
<keyword evidence="4" id="KW-1185">Reference proteome</keyword>